<evidence type="ECO:0000313" key="2">
    <source>
        <dbReference type="Proteomes" id="UP000478052"/>
    </source>
</evidence>
<name>A0A6G0VQ55_APHCR</name>
<evidence type="ECO:0000313" key="1">
    <source>
        <dbReference type="EMBL" id="KAF0705542.1"/>
    </source>
</evidence>
<protein>
    <submittedName>
        <fullName evidence="1">Uncharacterized protein</fullName>
    </submittedName>
</protein>
<dbReference type="OrthoDB" id="6623418at2759"/>
<sequence length="190" mass="22330">MQFNHFCFTCWSRGRFAFVVICKDSDRDNGRCRFGFDIHEGRILDELVKAKENIKPNVQQLFSLTFKFIIDPLTKLSDTTQSTSNEKNNKESNFNENYQQEIENWFHCADFDKTYGSKKLSLLFLKKSLNYSDNELETSAHLTLKSKKIKTGGSKYKDVILYWDDPNELSTGYDYFRLRKLLVIQVSPMK</sequence>
<proteinExistence type="predicted"/>
<accession>A0A6G0VQ55</accession>
<dbReference type="AlphaFoldDB" id="A0A6G0VQ55"/>
<comment type="caution">
    <text evidence="1">The sequence shown here is derived from an EMBL/GenBank/DDBJ whole genome shotgun (WGS) entry which is preliminary data.</text>
</comment>
<dbReference type="Proteomes" id="UP000478052">
    <property type="component" value="Unassembled WGS sequence"/>
</dbReference>
<reference evidence="1 2" key="1">
    <citation type="submission" date="2019-08" db="EMBL/GenBank/DDBJ databases">
        <title>Whole genome of Aphis craccivora.</title>
        <authorList>
            <person name="Voronova N.V."/>
            <person name="Shulinski R.S."/>
            <person name="Bandarenka Y.V."/>
            <person name="Zhorov D.G."/>
            <person name="Warner D."/>
        </authorList>
    </citation>
    <scope>NUCLEOTIDE SEQUENCE [LARGE SCALE GENOMIC DNA]</scope>
    <source>
        <strain evidence="1">180601</strain>
        <tissue evidence="1">Whole Body</tissue>
    </source>
</reference>
<dbReference type="EMBL" id="VUJU01013211">
    <property type="protein sequence ID" value="KAF0705542.1"/>
    <property type="molecule type" value="Genomic_DNA"/>
</dbReference>
<keyword evidence="2" id="KW-1185">Reference proteome</keyword>
<gene>
    <name evidence="1" type="ORF">FWK35_00026030</name>
</gene>
<organism evidence="1 2">
    <name type="scientific">Aphis craccivora</name>
    <name type="common">Cowpea aphid</name>
    <dbReference type="NCBI Taxonomy" id="307492"/>
    <lineage>
        <taxon>Eukaryota</taxon>
        <taxon>Metazoa</taxon>
        <taxon>Ecdysozoa</taxon>
        <taxon>Arthropoda</taxon>
        <taxon>Hexapoda</taxon>
        <taxon>Insecta</taxon>
        <taxon>Pterygota</taxon>
        <taxon>Neoptera</taxon>
        <taxon>Paraneoptera</taxon>
        <taxon>Hemiptera</taxon>
        <taxon>Sternorrhyncha</taxon>
        <taxon>Aphidomorpha</taxon>
        <taxon>Aphidoidea</taxon>
        <taxon>Aphididae</taxon>
        <taxon>Aphidini</taxon>
        <taxon>Aphis</taxon>
        <taxon>Aphis</taxon>
    </lineage>
</organism>